<dbReference type="PRINTS" id="PR00081">
    <property type="entry name" value="GDHRDH"/>
</dbReference>
<comment type="caution">
    <text evidence="3">The sequence shown here is derived from an EMBL/GenBank/DDBJ whole genome shotgun (WGS) entry which is preliminary data.</text>
</comment>
<dbReference type="InterPro" id="IPR020904">
    <property type="entry name" value="Sc_DH/Rdtase_CS"/>
</dbReference>
<dbReference type="EC" id="1.1.1.47" evidence="3"/>
<name>A0A5C6YQD5_9FLAO</name>
<sequence>MKNKTVIVTGAGSGLGRAIAHKFAKNGANVIVSDIDVDSGNKVVKEITDESGKAFFIKADTSKAKECEQLVKQTIDKFGKLHYAVNNAGIGGEMAKTGDYPLDSWEKVIGINLSGVFYGTRYQIPEMIKAGGGAIVNMASILGSVGSAYSVAYVAAKHGVVGLTKTAAIEYAKDNVRVNSVGPGYIKTPLLDQLDDEQKEQLIQAHPIGRLGKPEEVANLVYWLCSDEASFVTGSYHLVDGGYTAQ</sequence>
<dbReference type="Pfam" id="PF13561">
    <property type="entry name" value="adh_short_C2"/>
    <property type="match status" value="1"/>
</dbReference>
<reference evidence="3 4" key="1">
    <citation type="submission" date="2019-08" db="EMBL/GenBank/DDBJ databases">
        <title>Genome of Aequorivita lipolytica Y10-2 (type strain).</title>
        <authorList>
            <person name="Bowman J.P."/>
        </authorList>
    </citation>
    <scope>NUCLEOTIDE SEQUENCE [LARGE SCALE GENOMIC DNA]</scope>
    <source>
        <strain evidence="3 4">Y10-2</strain>
    </source>
</reference>
<dbReference type="PANTHER" id="PTHR24321:SF8">
    <property type="entry name" value="ESTRADIOL 17-BETA-DEHYDROGENASE 8-RELATED"/>
    <property type="match status" value="1"/>
</dbReference>
<comment type="similarity">
    <text evidence="1">Belongs to the short-chain dehydrogenases/reductases (SDR) family.</text>
</comment>
<dbReference type="OrthoDB" id="9803333at2"/>
<protein>
    <submittedName>
        <fullName evidence="3">Glucose 1-dehydrogenase</fullName>
        <ecNumber evidence="3">1.1.1.47</ecNumber>
    </submittedName>
</protein>
<dbReference type="FunFam" id="3.40.50.720:FF:000084">
    <property type="entry name" value="Short-chain dehydrogenase reductase"/>
    <property type="match status" value="1"/>
</dbReference>
<dbReference type="InterPro" id="IPR036291">
    <property type="entry name" value="NAD(P)-bd_dom_sf"/>
</dbReference>
<organism evidence="3 4">
    <name type="scientific">Aequorivita lipolytica</name>
    <dbReference type="NCBI Taxonomy" id="153267"/>
    <lineage>
        <taxon>Bacteria</taxon>
        <taxon>Pseudomonadati</taxon>
        <taxon>Bacteroidota</taxon>
        <taxon>Flavobacteriia</taxon>
        <taxon>Flavobacteriales</taxon>
        <taxon>Flavobacteriaceae</taxon>
        <taxon>Aequorivita</taxon>
    </lineage>
</organism>
<dbReference type="RefSeq" id="WP_111815873.1">
    <property type="nucleotide sequence ID" value="NZ_CBCRZQ010000005.1"/>
</dbReference>
<evidence type="ECO:0000256" key="1">
    <source>
        <dbReference type="ARBA" id="ARBA00006484"/>
    </source>
</evidence>
<keyword evidence="2 3" id="KW-0560">Oxidoreductase</keyword>
<evidence type="ECO:0000256" key="2">
    <source>
        <dbReference type="ARBA" id="ARBA00023002"/>
    </source>
</evidence>
<dbReference type="GO" id="GO:0047936">
    <property type="term" value="F:glucose 1-dehydrogenase [NAD(P)+] activity"/>
    <property type="evidence" value="ECO:0007669"/>
    <property type="project" value="UniProtKB-EC"/>
</dbReference>
<keyword evidence="4" id="KW-1185">Reference proteome</keyword>
<dbReference type="SUPFAM" id="SSF51735">
    <property type="entry name" value="NAD(P)-binding Rossmann-fold domains"/>
    <property type="match status" value="1"/>
</dbReference>
<dbReference type="NCBIfam" id="NF009466">
    <property type="entry name" value="PRK12826.1-2"/>
    <property type="match status" value="1"/>
</dbReference>
<dbReference type="AlphaFoldDB" id="A0A5C6YQD5"/>
<dbReference type="Proteomes" id="UP000321945">
    <property type="component" value="Unassembled WGS sequence"/>
</dbReference>
<dbReference type="PRINTS" id="PR00080">
    <property type="entry name" value="SDRFAMILY"/>
</dbReference>
<dbReference type="InterPro" id="IPR002347">
    <property type="entry name" value="SDR_fam"/>
</dbReference>
<dbReference type="NCBIfam" id="NF005559">
    <property type="entry name" value="PRK07231.1"/>
    <property type="match status" value="1"/>
</dbReference>
<gene>
    <name evidence="3" type="ORF">ESV24_08925</name>
</gene>
<dbReference type="Gene3D" id="3.40.50.720">
    <property type="entry name" value="NAD(P)-binding Rossmann-like Domain"/>
    <property type="match status" value="1"/>
</dbReference>
<proteinExistence type="inferred from homology"/>
<evidence type="ECO:0000313" key="3">
    <source>
        <dbReference type="EMBL" id="TXD69155.1"/>
    </source>
</evidence>
<dbReference type="EMBL" id="VORU01000006">
    <property type="protein sequence ID" value="TXD69155.1"/>
    <property type="molecule type" value="Genomic_DNA"/>
</dbReference>
<dbReference type="PROSITE" id="PS00061">
    <property type="entry name" value="ADH_SHORT"/>
    <property type="match status" value="1"/>
</dbReference>
<dbReference type="PANTHER" id="PTHR24321">
    <property type="entry name" value="DEHYDROGENASES, SHORT CHAIN"/>
    <property type="match status" value="1"/>
</dbReference>
<accession>A0A5C6YQD5</accession>
<evidence type="ECO:0000313" key="4">
    <source>
        <dbReference type="Proteomes" id="UP000321945"/>
    </source>
</evidence>